<proteinExistence type="predicted"/>
<comment type="caution">
    <text evidence="3">The sequence shown here is derived from an EMBL/GenBank/DDBJ whole genome shotgun (WGS) entry which is preliminary data.</text>
</comment>
<dbReference type="RefSeq" id="WP_134424740.1">
    <property type="nucleotide sequence ID" value="NZ_SOHA01000028.1"/>
</dbReference>
<sequence>MSIPEPAVTPAEMQAWAAIFETSNTVQYAADRELRGSVGLSLAQFEILARIGEGPGSARRMTDIADELTVSRSGLTYQIGQLEQRGLVERRPAAGDERSVMAHLTPAGRDCLTKGVPGYVRLVRGMLFDRISAEDLATVTRILGSVRTELKTQPKRSTFRRTRGPGGSATTPTRS</sequence>
<dbReference type="InterPro" id="IPR036388">
    <property type="entry name" value="WH-like_DNA-bd_sf"/>
</dbReference>
<dbReference type="GO" id="GO:0006950">
    <property type="term" value="P:response to stress"/>
    <property type="evidence" value="ECO:0007669"/>
    <property type="project" value="TreeGrafter"/>
</dbReference>
<accession>A0A4Y8JTQ4</accession>
<dbReference type="CDD" id="cd00090">
    <property type="entry name" value="HTH_ARSR"/>
    <property type="match status" value="1"/>
</dbReference>
<dbReference type="InterPro" id="IPR011991">
    <property type="entry name" value="ArsR-like_HTH"/>
</dbReference>
<dbReference type="InterPro" id="IPR039422">
    <property type="entry name" value="MarR/SlyA-like"/>
</dbReference>
<dbReference type="Pfam" id="PF12802">
    <property type="entry name" value="MarR_2"/>
    <property type="match status" value="1"/>
</dbReference>
<dbReference type="PANTHER" id="PTHR33164">
    <property type="entry name" value="TRANSCRIPTIONAL REGULATOR, MARR FAMILY"/>
    <property type="match status" value="1"/>
</dbReference>
<dbReference type="OrthoDB" id="3821431at2"/>
<dbReference type="SUPFAM" id="SSF46785">
    <property type="entry name" value="Winged helix' DNA-binding domain"/>
    <property type="match status" value="1"/>
</dbReference>
<organism evidence="3 4">
    <name type="scientific">Cryobacterium cryoconiti</name>
    <dbReference type="NCBI Taxonomy" id="1259239"/>
    <lineage>
        <taxon>Bacteria</taxon>
        <taxon>Bacillati</taxon>
        <taxon>Actinomycetota</taxon>
        <taxon>Actinomycetes</taxon>
        <taxon>Micrococcales</taxon>
        <taxon>Microbacteriaceae</taxon>
        <taxon>Cryobacterium</taxon>
    </lineage>
</organism>
<evidence type="ECO:0000313" key="4">
    <source>
        <dbReference type="Proteomes" id="UP000297472"/>
    </source>
</evidence>
<dbReference type="PROSITE" id="PS50995">
    <property type="entry name" value="HTH_MARR_2"/>
    <property type="match status" value="1"/>
</dbReference>
<feature type="compositionally biased region" description="Basic residues" evidence="1">
    <location>
        <begin position="153"/>
        <end position="163"/>
    </location>
</feature>
<feature type="domain" description="HTH marR-type" evidence="2">
    <location>
        <begin position="12"/>
        <end position="148"/>
    </location>
</feature>
<name>A0A4Y8JTQ4_9MICO</name>
<dbReference type="SMART" id="SM00347">
    <property type="entry name" value="HTH_MARR"/>
    <property type="match status" value="1"/>
</dbReference>
<evidence type="ECO:0000256" key="1">
    <source>
        <dbReference type="SAM" id="MobiDB-lite"/>
    </source>
</evidence>
<dbReference type="PRINTS" id="PR00598">
    <property type="entry name" value="HTHMARR"/>
</dbReference>
<dbReference type="Proteomes" id="UP000297472">
    <property type="component" value="Unassembled WGS sequence"/>
</dbReference>
<feature type="region of interest" description="Disordered" evidence="1">
    <location>
        <begin position="151"/>
        <end position="175"/>
    </location>
</feature>
<evidence type="ECO:0000313" key="3">
    <source>
        <dbReference type="EMBL" id="TFD29710.1"/>
    </source>
</evidence>
<dbReference type="EMBL" id="SOHA01000028">
    <property type="protein sequence ID" value="TFD29710.1"/>
    <property type="molecule type" value="Genomic_DNA"/>
</dbReference>
<dbReference type="InterPro" id="IPR000835">
    <property type="entry name" value="HTH_MarR-typ"/>
</dbReference>
<keyword evidence="4" id="KW-1185">Reference proteome</keyword>
<protein>
    <submittedName>
        <fullName evidence="3">MarR family transcriptional regulator</fullName>
    </submittedName>
</protein>
<dbReference type="PANTHER" id="PTHR33164:SF99">
    <property type="entry name" value="MARR FAMILY REGULATORY PROTEIN"/>
    <property type="match status" value="1"/>
</dbReference>
<evidence type="ECO:0000259" key="2">
    <source>
        <dbReference type="PROSITE" id="PS50995"/>
    </source>
</evidence>
<dbReference type="GO" id="GO:0003700">
    <property type="term" value="F:DNA-binding transcription factor activity"/>
    <property type="evidence" value="ECO:0007669"/>
    <property type="project" value="InterPro"/>
</dbReference>
<gene>
    <name evidence="3" type="ORF">E3T49_09900</name>
</gene>
<dbReference type="InterPro" id="IPR036390">
    <property type="entry name" value="WH_DNA-bd_sf"/>
</dbReference>
<reference evidence="3 4" key="1">
    <citation type="submission" date="2019-03" db="EMBL/GenBank/DDBJ databases">
        <title>Genomics of glacier-inhabiting Cryobacterium strains.</title>
        <authorList>
            <person name="Liu Q."/>
            <person name="Xin Y.-H."/>
        </authorList>
    </citation>
    <scope>NUCLEOTIDE SEQUENCE [LARGE SCALE GENOMIC DNA]</scope>
    <source>
        <strain evidence="3 4">TMT1-51</strain>
    </source>
</reference>
<dbReference type="Gene3D" id="1.10.10.10">
    <property type="entry name" value="Winged helix-like DNA-binding domain superfamily/Winged helix DNA-binding domain"/>
    <property type="match status" value="1"/>
</dbReference>
<dbReference type="AlphaFoldDB" id="A0A4Y8JTQ4"/>